<dbReference type="InterPro" id="IPR000792">
    <property type="entry name" value="Tscrpt_reg_LuxR_C"/>
</dbReference>
<sequence>MITVLLAEDVYMVRGAFLALFGQESDIDVVADLGDSNEILPAARLHRPDVAVIDIDMPGQEDLSVVQKIHDELPETRTLILTNHWRPTIVRRALNMRVGGFLLKDSPPEKLVSTVRDLAAGHRVIDADLAVSAWQAPTPPLTERQLEVLRLAAAGEDVPDIAARLNLSPGTIRNYLTSVTTKLNARTRMDAVRIAVDAGWL</sequence>
<evidence type="ECO:0000259" key="4">
    <source>
        <dbReference type="PROSITE" id="PS50110"/>
    </source>
</evidence>
<dbReference type="PROSITE" id="PS00622">
    <property type="entry name" value="HTH_LUXR_1"/>
    <property type="match status" value="1"/>
</dbReference>
<dbReference type="PROSITE" id="PS50110">
    <property type="entry name" value="RESPONSE_REGULATORY"/>
    <property type="match status" value="1"/>
</dbReference>
<organism evidence="5 6">
    <name type="scientific">Streptomyces purpureus</name>
    <dbReference type="NCBI Taxonomy" id="1951"/>
    <lineage>
        <taxon>Bacteria</taxon>
        <taxon>Bacillati</taxon>
        <taxon>Actinomycetota</taxon>
        <taxon>Actinomycetes</taxon>
        <taxon>Kitasatosporales</taxon>
        <taxon>Streptomycetaceae</taxon>
        <taxon>Streptomyces</taxon>
    </lineage>
</organism>
<evidence type="ECO:0000313" key="6">
    <source>
        <dbReference type="Proteomes" id="UP000619486"/>
    </source>
</evidence>
<gene>
    <name evidence="5" type="primary">desR</name>
    <name evidence="5" type="ORF">GCM10014713_10210</name>
</gene>
<evidence type="ECO:0000256" key="2">
    <source>
        <dbReference type="PROSITE-ProRule" id="PRU00169"/>
    </source>
</evidence>
<dbReference type="PANTHER" id="PTHR43214:SF42">
    <property type="entry name" value="TRANSCRIPTIONAL REGULATORY PROTEIN DESR"/>
    <property type="match status" value="1"/>
</dbReference>
<proteinExistence type="predicted"/>
<dbReference type="SUPFAM" id="SSF52172">
    <property type="entry name" value="CheY-like"/>
    <property type="match status" value="1"/>
</dbReference>
<dbReference type="InterPro" id="IPR011006">
    <property type="entry name" value="CheY-like_superfamily"/>
</dbReference>
<dbReference type="InterPro" id="IPR001789">
    <property type="entry name" value="Sig_transdc_resp-reg_receiver"/>
</dbReference>
<dbReference type="SMART" id="SM00421">
    <property type="entry name" value="HTH_LUXR"/>
    <property type="match status" value="1"/>
</dbReference>
<dbReference type="Pfam" id="PF00196">
    <property type="entry name" value="GerE"/>
    <property type="match status" value="1"/>
</dbReference>
<dbReference type="RefSeq" id="WP_028798085.1">
    <property type="nucleotide sequence ID" value="NZ_BMQQ01000002.1"/>
</dbReference>
<comment type="caution">
    <text evidence="5">The sequence shown here is derived from an EMBL/GenBank/DDBJ whole genome shotgun (WGS) entry which is preliminary data.</text>
</comment>
<dbReference type="SMART" id="SM00448">
    <property type="entry name" value="REC"/>
    <property type="match status" value="1"/>
</dbReference>
<dbReference type="GO" id="GO:0003677">
    <property type="term" value="F:DNA binding"/>
    <property type="evidence" value="ECO:0007669"/>
    <property type="project" value="UniProtKB-KW"/>
</dbReference>
<dbReference type="PANTHER" id="PTHR43214">
    <property type="entry name" value="TWO-COMPONENT RESPONSE REGULATOR"/>
    <property type="match status" value="1"/>
</dbReference>
<dbReference type="InterPro" id="IPR016032">
    <property type="entry name" value="Sig_transdc_resp-reg_C-effctor"/>
</dbReference>
<dbReference type="PROSITE" id="PS50043">
    <property type="entry name" value="HTH_LUXR_2"/>
    <property type="match status" value="1"/>
</dbReference>
<dbReference type="GO" id="GO:0000160">
    <property type="term" value="P:phosphorelay signal transduction system"/>
    <property type="evidence" value="ECO:0007669"/>
    <property type="project" value="InterPro"/>
</dbReference>
<dbReference type="GO" id="GO:0006355">
    <property type="term" value="P:regulation of DNA-templated transcription"/>
    <property type="evidence" value="ECO:0007669"/>
    <property type="project" value="InterPro"/>
</dbReference>
<dbReference type="EMBL" id="BMQQ01000002">
    <property type="protein sequence ID" value="GGT19207.1"/>
    <property type="molecule type" value="Genomic_DNA"/>
</dbReference>
<evidence type="ECO:0000313" key="5">
    <source>
        <dbReference type="EMBL" id="GGT19207.1"/>
    </source>
</evidence>
<evidence type="ECO:0000256" key="1">
    <source>
        <dbReference type="ARBA" id="ARBA00023125"/>
    </source>
</evidence>
<dbReference type="PRINTS" id="PR00038">
    <property type="entry name" value="HTHLUXR"/>
</dbReference>
<dbReference type="InterPro" id="IPR039420">
    <property type="entry name" value="WalR-like"/>
</dbReference>
<dbReference type="CDD" id="cd06170">
    <property type="entry name" value="LuxR_C_like"/>
    <property type="match status" value="1"/>
</dbReference>
<dbReference type="Pfam" id="PF00072">
    <property type="entry name" value="Response_reg"/>
    <property type="match status" value="1"/>
</dbReference>
<dbReference type="Gene3D" id="3.40.50.2300">
    <property type="match status" value="1"/>
</dbReference>
<reference evidence="5" key="2">
    <citation type="submission" date="2020-09" db="EMBL/GenBank/DDBJ databases">
        <authorList>
            <person name="Sun Q."/>
            <person name="Ohkuma M."/>
        </authorList>
    </citation>
    <scope>NUCLEOTIDE SEQUENCE</scope>
    <source>
        <strain evidence="5">JCM 3172</strain>
    </source>
</reference>
<evidence type="ECO:0000259" key="3">
    <source>
        <dbReference type="PROSITE" id="PS50043"/>
    </source>
</evidence>
<name>A0A918GXG7_9ACTN</name>
<accession>A0A918GXG7</accession>
<dbReference type="AlphaFoldDB" id="A0A918GXG7"/>
<feature type="domain" description="HTH luxR-type" evidence="3">
    <location>
        <begin position="134"/>
        <end position="199"/>
    </location>
</feature>
<keyword evidence="6" id="KW-1185">Reference proteome</keyword>
<reference evidence="5" key="1">
    <citation type="journal article" date="2014" name="Int. J. Syst. Evol. Microbiol.">
        <title>Complete genome sequence of Corynebacterium casei LMG S-19264T (=DSM 44701T), isolated from a smear-ripened cheese.</title>
        <authorList>
            <consortium name="US DOE Joint Genome Institute (JGI-PGF)"/>
            <person name="Walter F."/>
            <person name="Albersmeier A."/>
            <person name="Kalinowski J."/>
            <person name="Ruckert C."/>
        </authorList>
    </citation>
    <scope>NUCLEOTIDE SEQUENCE</scope>
    <source>
        <strain evidence="5">JCM 3172</strain>
    </source>
</reference>
<keyword evidence="1 5" id="KW-0238">DNA-binding</keyword>
<keyword evidence="2" id="KW-0597">Phosphoprotein</keyword>
<dbReference type="Proteomes" id="UP000619486">
    <property type="component" value="Unassembled WGS sequence"/>
</dbReference>
<feature type="domain" description="Response regulatory" evidence="4">
    <location>
        <begin position="3"/>
        <end position="119"/>
    </location>
</feature>
<feature type="modified residue" description="4-aspartylphosphate" evidence="2">
    <location>
        <position position="54"/>
    </location>
</feature>
<protein>
    <submittedName>
        <fullName evidence="5">DNA-binding response regulator</fullName>
    </submittedName>
</protein>
<dbReference type="SUPFAM" id="SSF46894">
    <property type="entry name" value="C-terminal effector domain of the bipartite response regulators"/>
    <property type="match status" value="1"/>
</dbReference>